<reference evidence="3 4" key="1">
    <citation type="submission" date="2016-10" db="EMBL/GenBank/DDBJ databases">
        <authorList>
            <person name="de Groot N.N."/>
        </authorList>
    </citation>
    <scope>NUCLEOTIDE SEQUENCE [LARGE SCALE GENOMIC DNA]</scope>
    <source>
        <strain evidence="3 4">DSM 1283</strain>
    </source>
</reference>
<dbReference type="InterPro" id="IPR001223">
    <property type="entry name" value="Glyco_hydro18_cat"/>
</dbReference>
<dbReference type="SUPFAM" id="SSF55383">
    <property type="entry name" value="Copper amine oxidase, domain N"/>
    <property type="match status" value="1"/>
</dbReference>
<dbReference type="Pfam" id="PF07833">
    <property type="entry name" value="Cu_amine_oxidN1"/>
    <property type="match status" value="1"/>
</dbReference>
<dbReference type="InterPro" id="IPR017853">
    <property type="entry name" value="GH"/>
</dbReference>
<dbReference type="Pfam" id="PF00704">
    <property type="entry name" value="Glyco_hydro_18"/>
    <property type="match status" value="1"/>
</dbReference>
<dbReference type="InterPro" id="IPR036582">
    <property type="entry name" value="Mao_N_sf"/>
</dbReference>
<dbReference type="PANTHER" id="PTHR46066:SF2">
    <property type="entry name" value="CHITINASE DOMAIN-CONTAINING PROTEIN 1"/>
    <property type="match status" value="1"/>
</dbReference>
<dbReference type="InterPro" id="IPR029070">
    <property type="entry name" value="Chitinase_insertion_sf"/>
</dbReference>
<dbReference type="SUPFAM" id="SSF51445">
    <property type="entry name" value="(Trans)glycosidases"/>
    <property type="match status" value="1"/>
</dbReference>
<dbReference type="PANTHER" id="PTHR46066">
    <property type="entry name" value="CHITINASE DOMAIN-CONTAINING PROTEIN 1 FAMILY MEMBER"/>
    <property type="match status" value="1"/>
</dbReference>
<dbReference type="InterPro" id="IPR012854">
    <property type="entry name" value="Cu_amine_oxidase-like_N"/>
</dbReference>
<evidence type="ECO:0000256" key="1">
    <source>
        <dbReference type="SAM" id="Phobius"/>
    </source>
</evidence>
<evidence type="ECO:0000259" key="2">
    <source>
        <dbReference type="PROSITE" id="PS51910"/>
    </source>
</evidence>
<dbReference type="Gene3D" id="3.20.20.80">
    <property type="entry name" value="Glycosidases"/>
    <property type="match status" value="1"/>
</dbReference>
<keyword evidence="4" id="KW-1185">Reference proteome</keyword>
<dbReference type="RefSeq" id="WP_170848052.1">
    <property type="nucleotide sequence ID" value="NZ_BAABFM010000011.1"/>
</dbReference>
<evidence type="ECO:0000313" key="4">
    <source>
        <dbReference type="Proteomes" id="UP000198806"/>
    </source>
</evidence>
<protein>
    <submittedName>
        <fullName evidence="3">Copper amine oxidase N-terminal domain-containing protein</fullName>
    </submittedName>
</protein>
<gene>
    <name evidence="3" type="ORF">SAMN04489757_1387</name>
</gene>
<dbReference type="Proteomes" id="UP000198806">
    <property type="component" value="Unassembled WGS sequence"/>
</dbReference>
<accession>A0A1I5I1W1</accession>
<name>A0A1I5I1W1_9FIRM</name>
<dbReference type="STRING" id="1527.SAMN04489757_1387"/>
<evidence type="ECO:0000313" key="3">
    <source>
        <dbReference type="EMBL" id="SFO54507.1"/>
    </source>
</evidence>
<dbReference type="GO" id="GO:0008061">
    <property type="term" value="F:chitin binding"/>
    <property type="evidence" value="ECO:0007669"/>
    <property type="project" value="InterPro"/>
</dbReference>
<feature type="domain" description="GH18" evidence="2">
    <location>
        <begin position="255"/>
        <end position="567"/>
    </location>
</feature>
<dbReference type="AlphaFoldDB" id="A0A1I5I1W1"/>
<sequence>MERKTKQAIIGTSIALLIIFIIIIASVMKSLTPSKEVIALDEYYKVSDKEVLIILQDKIYDKKGLLADGQIYLDYDTVVKTFNKRFHWDGFENILSYTTPTEVIKAEVGSREYFVNKNKKEADKIIVKTEGEQVYVSIDFVKQYTDLDYEFYEEPNRAVIEYKTGDYLYTTVKKTTQLRIEPSIKSKILKQLEADTKLLYVDTSEVVKKGFSKVMTEDGIIGYVKNKNIRESYYETIESDYVAPEYTHISKKGAINLVWHQVTNRDANNGLLNLLEKTKSVTTVSPTWFKVENNDGNISSLASETYVERAHSKGIEVWALVDDFNPEVNMLEVLSYTSKREKLINELLAEVIKYNIDGINIDFERISAEAGGYYIQFIRELSVKCRNNDIVLSIDNYVPAEYSAYYDRGEQGIVADYVIIMAYDEHHGNSEVSGSVSSIGFVEQAIKRTLEMVPKERIIMGIPFYTRLWKEVQENGEIKVTSEALGMSSGIDALERNDVEPVWDKEAGQYYGEYQIDDATYKIWLEEDESIEAKLKLIDQADLAGIAGWKLGLEKESVWNIIQKYIN</sequence>
<dbReference type="Gene3D" id="3.10.50.10">
    <property type="match status" value="1"/>
</dbReference>
<feature type="transmembrane region" description="Helical" evidence="1">
    <location>
        <begin position="7"/>
        <end position="28"/>
    </location>
</feature>
<keyword evidence="1" id="KW-1133">Transmembrane helix</keyword>
<dbReference type="SMART" id="SM00636">
    <property type="entry name" value="Glyco_18"/>
    <property type="match status" value="1"/>
</dbReference>
<keyword evidence="1" id="KW-0472">Membrane</keyword>
<proteinExistence type="predicted"/>
<dbReference type="GO" id="GO:0005975">
    <property type="term" value="P:carbohydrate metabolic process"/>
    <property type="evidence" value="ECO:0007669"/>
    <property type="project" value="InterPro"/>
</dbReference>
<organism evidence="3 4">
    <name type="scientific">Anaerocolumna aminovalerica</name>
    <dbReference type="NCBI Taxonomy" id="1527"/>
    <lineage>
        <taxon>Bacteria</taxon>
        <taxon>Bacillati</taxon>
        <taxon>Bacillota</taxon>
        <taxon>Clostridia</taxon>
        <taxon>Lachnospirales</taxon>
        <taxon>Lachnospiraceae</taxon>
        <taxon>Anaerocolumna</taxon>
    </lineage>
</organism>
<dbReference type="Gene3D" id="2.30.30.40">
    <property type="entry name" value="SH3 Domains"/>
    <property type="match status" value="1"/>
</dbReference>
<dbReference type="PROSITE" id="PS51910">
    <property type="entry name" value="GH18_2"/>
    <property type="match status" value="1"/>
</dbReference>
<dbReference type="InterPro" id="IPR011583">
    <property type="entry name" value="Chitinase_II/V-like_cat"/>
</dbReference>
<keyword evidence="1" id="KW-0812">Transmembrane</keyword>
<dbReference type="EMBL" id="FOWD01000038">
    <property type="protein sequence ID" value="SFO54507.1"/>
    <property type="molecule type" value="Genomic_DNA"/>
</dbReference>